<name>A0A4R6R5M7_9HYPH</name>
<sequence length="262" mass="29448">MTDRVAEREDDGREPFAVRRDADGGVPLWSQLKSALVADIVGRNLPEHTRLPSEAELCASFGVSRTVVREALNQLVNERLIYKLQGKGAFVAGRRDEQDFVGTRVGFSGELADKQKVIDRKVLRQAVEPADERVRMMLRLAEDEPLVAVDRVLSVDGVPRLLVRWRMPERLVPGLDRVPLHTRSLYETLSRRYGVVFDRAERWIEATAPLEPDARLLGVTTGTPLLGIESVAFAADGQPIEYYTALYRTDRARLHIQIGAPR</sequence>
<dbReference type="OrthoDB" id="9028214at2"/>
<evidence type="ECO:0000313" key="6">
    <source>
        <dbReference type="Proteomes" id="UP000294547"/>
    </source>
</evidence>
<evidence type="ECO:0000313" key="5">
    <source>
        <dbReference type="EMBL" id="TDP81102.1"/>
    </source>
</evidence>
<reference evidence="5 6" key="1">
    <citation type="submission" date="2019-03" db="EMBL/GenBank/DDBJ databases">
        <title>Genomic Encyclopedia of Type Strains, Phase IV (KMG-IV): sequencing the most valuable type-strain genomes for metagenomic binning, comparative biology and taxonomic classification.</title>
        <authorList>
            <person name="Goeker M."/>
        </authorList>
    </citation>
    <scope>NUCLEOTIDE SEQUENCE [LARGE SCALE GENOMIC DNA]</scope>
    <source>
        <strain evidence="5 6">DSM 102969</strain>
    </source>
</reference>
<dbReference type="Gene3D" id="3.40.1410.10">
    <property type="entry name" value="Chorismate lyase-like"/>
    <property type="match status" value="1"/>
</dbReference>
<dbReference type="Proteomes" id="UP000294547">
    <property type="component" value="Unassembled WGS sequence"/>
</dbReference>
<dbReference type="SUPFAM" id="SSF64288">
    <property type="entry name" value="Chorismate lyase-like"/>
    <property type="match status" value="1"/>
</dbReference>
<dbReference type="CDD" id="cd07377">
    <property type="entry name" value="WHTH_GntR"/>
    <property type="match status" value="1"/>
</dbReference>
<dbReference type="SMART" id="SM00345">
    <property type="entry name" value="HTH_GNTR"/>
    <property type="match status" value="1"/>
</dbReference>
<evidence type="ECO:0000256" key="3">
    <source>
        <dbReference type="ARBA" id="ARBA00023163"/>
    </source>
</evidence>
<accession>A0A4R6R5M7</accession>
<dbReference type="InterPro" id="IPR036390">
    <property type="entry name" value="WH_DNA-bd_sf"/>
</dbReference>
<dbReference type="RefSeq" id="WP_126542081.1">
    <property type="nucleotide sequence ID" value="NZ_SNXY01000013.1"/>
</dbReference>
<dbReference type="Pfam" id="PF00392">
    <property type="entry name" value="GntR"/>
    <property type="match status" value="1"/>
</dbReference>
<evidence type="ECO:0000259" key="4">
    <source>
        <dbReference type="PROSITE" id="PS50949"/>
    </source>
</evidence>
<dbReference type="InterPro" id="IPR036388">
    <property type="entry name" value="WH-like_DNA-bd_sf"/>
</dbReference>
<gene>
    <name evidence="5" type="ORF">EDD54_4435</name>
</gene>
<dbReference type="PANTHER" id="PTHR44846:SF1">
    <property type="entry name" value="MANNOSYL-D-GLYCERATE TRANSPORT_METABOLISM SYSTEM REPRESSOR MNGR-RELATED"/>
    <property type="match status" value="1"/>
</dbReference>
<dbReference type="AlphaFoldDB" id="A0A4R6R5M7"/>
<proteinExistence type="predicted"/>
<dbReference type="InterPro" id="IPR028978">
    <property type="entry name" value="Chorismate_lyase_/UTRA_dom_sf"/>
</dbReference>
<dbReference type="GO" id="GO:0045892">
    <property type="term" value="P:negative regulation of DNA-templated transcription"/>
    <property type="evidence" value="ECO:0007669"/>
    <property type="project" value="TreeGrafter"/>
</dbReference>
<dbReference type="InterPro" id="IPR011663">
    <property type="entry name" value="UTRA"/>
</dbReference>
<comment type="caution">
    <text evidence="5">The sequence shown here is derived from an EMBL/GenBank/DDBJ whole genome shotgun (WGS) entry which is preliminary data.</text>
</comment>
<dbReference type="PROSITE" id="PS50949">
    <property type="entry name" value="HTH_GNTR"/>
    <property type="match status" value="1"/>
</dbReference>
<organism evidence="5 6">
    <name type="scientific">Oharaeibacter diazotrophicus</name>
    <dbReference type="NCBI Taxonomy" id="1920512"/>
    <lineage>
        <taxon>Bacteria</taxon>
        <taxon>Pseudomonadati</taxon>
        <taxon>Pseudomonadota</taxon>
        <taxon>Alphaproteobacteria</taxon>
        <taxon>Hyphomicrobiales</taxon>
        <taxon>Pleomorphomonadaceae</taxon>
        <taxon>Oharaeibacter</taxon>
    </lineage>
</organism>
<keyword evidence="6" id="KW-1185">Reference proteome</keyword>
<keyword evidence="3" id="KW-0804">Transcription</keyword>
<dbReference type="GO" id="GO:0003677">
    <property type="term" value="F:DNA binding"/>
    <property type="evidence" value="ECO:0007669"/>
    <property type="project" value="UniProtKB-KW"/>
</dbReference>
<dbReference type="GO" id="GO:0003700">
    <property type="term" value="F:DNA-binding transcription factor activity"/>
    <property type="evidence" value="ECO:0007669"/>
    <property type="project" value="InterPro"/>
</dbReference>
<evidence type="ECO:0000256" key="2">
    <source>
        <dbReference type="ARBA" id="ARBA00023125"/>
    </source>
</evidence>
<keyword evidence="2" id="KW-0238">DNA-binding</keyword>
<dbReference type="SUPFAM" id="SSF46785">
    <property type="entry name" value="Winged helix' DNA-binding domain"/>
    <property type="match status" value="1"/>
</dbReference>
<dbReference type="SMART" id="SM00866">
    <property type="entry name" value="UTRA"/>
    <property type="match status" value="1"/>
</dbReference>
<dbReference type="EMBL" id="SNXY01000013">
    <property type="protein sequence ID" value="TDP81102.1"/>
    <property type="molecule type" value="Genomic_DNA"/>
</dbReference>
<dbReference type="PANTHER" id="PTHR44846">
    <property type="entry name" value="MANNOSYL-D-GLYCERATE TRANSPORT/METABOLISM SYSTEM REPRESSOR MNGR-RELATED"/>
    <property type="match status" value="1"/>
</dbReference>
<keyword evidence="1" id="KW-0805">Transcription regulation</keyword>
<protein>
    <submittedName>
        <fullName evidence="5">GntR family transcriptional regulator</fullName>
    </submittedName>
</protein>
<dbReference type="InterPro" id="IPR050679">
    <property type="entry name" value="Bact_HTH_transcr_reg"/>
</dbReference>
<feature type="domain" description="HTH gntR-type" evidence="4">
    <location>
        <begin position="26"/>
        <end position="94"/>
    </location>
</feature>
<evidence type="ECO:0000256" key="1">
    <source>
        <dbReference type="ARBA" id="ARBA00023015"/>
    </source>
</evidence>
<dbReference type="PRINTS" id="PR00035">
    <property type="entry name" value="HTHGNTR"/>
</dbReference>
<dbReference type="InterPro" id="IPR000524">
    <property type="entry name" value="Tscrpt_reg_HTH_GntR"/>
</dbReference>
<dbReference type="Gene3D" id="1.10.10.10">
    <property type="entry name" value="Winged helix-like DNA-binding domain superfamily/Winged helix DNA-binding domain"/>
    <property type="match status" value="1"/>
</dbReference>
<dbReference type="Pfam" id="PF07702">
    <property type="entry name" value="UTRA"/>
    <property type="match status" value="1"/>
</dbReference>